<gene>
    <name evidence="3" type="primary">6048092</name>
    <name evidence="2" type="ORF">CpipJ_CPIJ014710</name>
</gene>
<dbReference type="Proteomes" id="UP000002320">
    <property type="component" value="Unassembled WGS sequence"/>
</dbReference>
<protein>
    <submittedName>
        <fullName evidence="2 3">Uncharacterized protein</fullName>
    </submittedName>
</protein>
<evidence type="ECO:0000256" key="1">
    <source>
        <dbReference type="SAM" id="MobiDB-lite"/>
    </source>
</evidence>
<reference evidence="3" key="2">
    <citation type="submission" date="2021-02" db="UniProtKB">
        <authorList>
            <consortium name="EnsemblMetazoa"/>
        </authorList>
    </citation>
    <scope>IDENTIFICATION</scope>
    <source>
        <strain evidence="3">JHB</strain>
    </source>
</reference>
<name>B0X5Z0_CULQU</name>
<accession>B0X5Z0</accession>
<dbReference type="VEuPathDB" id="VectorBase:CPIJ014710"/>
<dbReference type="InParanoid" id="B0X5Z0"/>
<dbReference type="KEGG" id="cqu:CpipJ_CPIJ014710"/>
<dbReference type="HOGENOM" id="CLU_3351595_0_0_1"/>
<reference evidence="2" key="1">
    <citation type="submission" date="2007-03" db="EMBL/GenBank/DDBJ databases">
        <title>Annotation of Culex pipiens quinquefasciatus.</title>
        <authorList>
            <consortium name="The Broad Institute Genome Sequencing Platform"/>
            <person name="Atkinson P.W."/>
            <person name="Hemingway J."/>
            <person name="Christensen B.M."/>
            <person name="Higgs S."/>
            <person name="Kodira C."/>
            <person name="Hannick L."/>
            <person name="Megy K."/>
            <person name="O'Leary S."/>
            <person name="Pearson M."/>
            <person name="Haas B.J."/>
            <person name="Mauceli E."/>
            <person name="Wortman J.R."/>
            <person name="Lee N.H."/>
            <person name="Guigo R."/>
            <person name="Stanke M."/>
            <person name="Alvarado L."/>
            <person name="Amedeo P."/>
            <person name="Antoine C.H."/>
            <person name="Arensburger P."/>
            <person name="Bidwell S.L."/>
            <person name="Crawford M."/>
            <person name="Camaro F."/>
            <person name="Devon K."/>
            <person name="Engels R."/>
            <person name="Hammond M."/>
            <person name="Howarth C."/>
            <person name="Koehrsen M."/>
            <person name="Lawson D."/>
            <person name="Montgomery P."/>
            <person name="Nene V."/>
            <person name="Nusbaum C."/>
            <person name="Puiu D."/>
            <person name="Romero-Severson J."/>
            <person name="Severson D.W."/>
            <person name="Shumway M."/>
            <person name="Sisk P."/>
            <person name="Stolte C."/>
            <person name="Zeng Q."/>
            <person name="Eisenstadt E."/>
            <person name="Fraser-Liggett C."/>
            <person name="Strausberg R."/>
            <person name="Galagan J."/>
            <person name="Birren B."/>
            <person name="Collins F.H."/>
        </authorList>
    </citation>
    <scope>NUCLEOTIDE SEQUENCE [LARGE SCALE GENOMIC DNA]</scope>
    <source>
        <strain evidence="2">JHB</strain>
    </source>
</reference>
<evidence type="ECO:0000313" key="3">
    <source>
        <dbReference type="EnsemblMetazoa" id="CPIJ014710-PA"/>
    </source>
</evidence>
<dbReference type="EMBL" id="DS232397">
    <property type="protein sequence ID" value="EDS41121.1"/>
    <property type="molecule type" value="Genomic_DNA"/>
</dbReference>
<sequence>MLGGDDGGETSYNDGQIMLVDVKEEQDDDDDVYILND</sequence>
<proteinExistence type="predicted"/>
<feature type="region of interest" description="Disordered" evidence="1">
    <location>
        <begin position="1"/>
        <end position="37"/>
    </location>
</feature>
<feature type="compositionally biased region" description="Acidic residues" evidence="1">
    <location>
        <begin position="24"/>
        <end position="37"/>
    </location>
</feature>
<evidence type="ECO:0000313" key="2">
    <source>
        <dbReference type="EMBL" id="EDS41121.1"/>
    </source>
</evidence>
<evidence type="ECO:0000313" key="4">
    <source>
        <dbReference type="Proteomes" id="UP000002320"/>
    </source>
</evidence>
<dbReference type="AlphaFoldDB" id="B0X5Z0"/>
<dbReference type="EnsemblMetazoa" id="CPIJ014710-RA">
    <property type="protein sequence ID" value="CPIJ014710-PA"/>
    <property type="gene ID" value="CPIJ014710"/>
</dbReference>
<keyword evidence="4" id="KW-1185">Reference proteome</keyword>
<organism>
    <name type="scientific">Culex quinquefasciatus</name>
    <name type="common">Southern house mosquito</name>
    <name type="synonym">Culex pungens</name>
    <dbReference type="NCBI Taxonomy" id="7176"/>
    <lineage>
        <taxon>Eukaryota</taxon>
        <taxon>Metazoa</taxon>
        <taxon>Ecdysozoa</taxon>
        <taxon>Arthropoda</taxon>
        <taxon>Hexapoda</taxon>
        <taxon>Insecta</taxon>
        <taxon>Pterygota</taxon>
        <taxon>Neoptera</taxon>
        <taxon>Endopterygota</taxon>
        <taxon>Diptera</taxon>
        <taxon>Nematocera</taxon>
        <taxon>Culicoidea</taxon>
        <taxon>Culicidae</taxon>
        <taxon>Culicinae</taxon>
        <taxon>Culicini</taxon>
        <taxon>Culex</taxon>
        <taxon>Culex</taxon>
    </lineage>
</organism>